<dbReference type="EMBL" id="CAJNJQ010000412">
    <property type="protein sequence ID" value="CAE7076794.1"/>
    <property type="molecule type" value="Genomic_DNA"/>
</dbReference>
<name>A0A8H3HU69_9AGAM</name>
<comment type="caution">
    <text evidence="2">The sequence shown here is derived from an EMBL/GenBank/DDBJ whole genome shotgun (WGS) entry which is preliminary data.</text>
</comment>
<proteinExistence type="predicted"/>
<feature type="region of interest" description="Disordered" evidence="1">
    <location>
        <begin position="253"/>
        <end position="327"/>
    </location>
</feature>
<evidence type="ECO:0000313" key="2">
    <source>
        <dbReference type="EMBL" id="CAE7076794.1"/>
    </source>
</evidence>
<feature type="region of interest" description="Disordered" evidence="1">
    <location>
        <begin position="197"/>
        <end position="239"/>
    </location>
</feature>
<protein>
    <submittedName>
        <fullName evidence="2">Uncharacterized protein</fullName>
    </submittedName>
</protein>
<organism evidence="2 3">
    <name type="scientific">Rhizoctonia solani</name>
    <dbReference type="NCBI Taxonomy" id="456999"/>
    <lineage>
        <taxon>Eukaryota</taxon>
        <taxon>Fungi</taxon>
        <taxon>Dikarya</taxon>
        <taxon>Basidiomycota</taxon>
        <taxon>Agaricomycotina</taxon>
        <taxon>Agaricomycetes</taxon>
        <taxon>Cantharellales</taxon>
        <taxon>Ceratobasidiaceae</taxon>
        <taxon>Rhizoctonia</taxon>
    </lineage>
</organism>
<feature type="compositionally biased region" description="Low complexity" evidence="1">
    <location>
        <begin position="221"/>
        <end position="236"/>
    </location>
</feature>
<evidence type="ECO:0000313" key="3">
    <source>
        <dbReference type="Proteomes" id="UP000663827"/>
    </source>
</evidence>
<reference evidence="2" key="1">
    <citation type="submission" date="2021-01" db="EMBL/GenBank/DDBJ databases">
        <authorList>
            <person name="Kaushik A."/>
        </authorList>
    </citation>
    <scope>NUCLEOTIDE SEQUENCE</scope>
    <source>
        <strain evidence="2">AG5</strain>
    </source>
</reference>
<gene>
    <name evidence="2" type="ORF">RDB_LOCUS20290</name>
</gene>
<feature type="compositionally biased region" description="Low complexity" evidence="1">
    <location>
        <begin position="284"/>
        <end position="295"/>
    </location>
</feature>
<evidence type="ECO:0000256" key="1">
    <source>
        <dbReference type="SAM" id="MobiDB-lite"/>
    </source>
</evidence>
<dbReference type="AlphaFoldDB" id="A0A8H3HU69"/>
<sequence length="474" mass="50854">MVNDTKTEPGVSPKVGFCGLLSDEVKAEVASLVQAALVKMQQPAYDHSIAKTMSPVVEITTVGAEAEIERKYKEIVSTLETKLSEANKLLGSAYRDLGDARDQLEKQRAKSVLLEQRILQMSEAEGAAKSTFAAFRAERDNALVREREALLSRDRAGLHNAQLSNQLTELQSELDFKTAQLNDASYVRQQLESQVSQLSKENMSLRGGAPTQGVPTGASVQSGSTGTSPQSSQPPSNLYFSVPIAGAARRHTAPNIYPPAAPASQIAHSPPLSRPPKRIRSDSDASTTSDGSRGSMTFALRPVKPEPAESNPLTFIPPVQSNKSNKSAYPQYRAFSPVSPTTPMTPYYTQQHGPYAVPIPPQTVVPQGPPYASPTIATAPSVTRPPAPTMASTPAQMMQSAPIQRAPIVQQFISQMFLHTPAGIPECRICKVRPSGHPTASGSPTLPSVMDLLAHAEKFHGRTIGPKPSQQPQA</sequence>
<dbReference type="Proteomes" id="UP000663827">
    <property type="component" value="Unassembled WGS sequence"/>
</dbReference>
<accession>A0A8H3HU69</accession>